<dbReference type="Gene3D" id="3.40.630.30">
    <property type="match status" value="1"/>
</dbReference>
<comment type="caution">
    <text evidence="2">The sequence shown here is derived from an EMBL/GenBank/DDBJ whole genome shotgun (WGS) entry which is preliminary data.</text>
</comment>
<dbReference type="RefSeq" id="WP_406771034.1">
    <property type="nucleotide sequence ID" value="NZ_JBJHZZ010000022.1"/>
</dbReference>
<dbReference type="Proteomes" id="UP001623591">
    <property type="component" value="Unassembled WGS sequence"/>
</dbReference>
<dbReference type="PANTHER" id="PTHR39173:SF1">
    <property type="entry name" value="ACETYLTRANSFERASE"/>
    <property type="match status" value="1"/>
</dbReference>
<gene>
    <name evidence="2" type="ORF">ACJDUG_16805</name>
</gene>
<dbReference type="SUPFAM" id="SSF55729">
    <property type="entry name" value="Acyl-CoA N-acyltransferases (Nat)"/>
    <property type="match status" value="1"/>
</dbReference>
<feature type="domain" description="N-acetyltransferase" evidence="1">
    <location>
        <begin position="41"/>
        <end position="152"/>
    </location>
</feature>
<accession>A0ABW8T8Z1</accession>
<name>A0ABW8T8Z1_9CLOT</name>
<dbReference type="InterPro" id="IPR016181">
    <property type="entry name" value="Acyl_CoA_acyltransferase"/>
</dbReference>
<organism evidence="2 3">
    <name type="scientific">Candidatus Clostridium stratigraminis</name>
    <dbReference type="NCBI Taxonomy" id="3381661"/>
    <lineage>
        <taxon>Bacteria</taxon>
        <taxon>Bacillati</taxon>
        <taxon>Bacillota</taxon>
        <taxon>Clostridia</taxon>
        <taxon>Eubacteriales</taxon>
        <taxon>Clostridiaceae</taxon>
        <taxon>Clostridium</taxon>
    </lineage>
</organism>
<evidence type="ECO:0000313" key="3">
    <source>
        <dbReference type="Proteomes" id="UP001623591"/>
    </source>
</evidence>
<evidence type="ECO:0000259" key="1">
    <source>
        <dbReference type="Pfam" id="PF13302"/>
    </source>
</evidence>
<reference evidence="2 3" key="1">
    <citation type="submission" date="2024-11" db="EMBL/GenBank/DDBJ databases">
        <authorList>
            <person name="Heng Y.C."/>
            <person name="Lim A.C.H."/>
            <person name="Lee J.K.Y."/>
            <person name="Kittelmann S."/>
        </authorList>
    </citation>
    <scope>NUCLEOTIDE SEQUENCE [LARGE SCALE GENOMIC DNA]</scope>
    <source>
        <strain evidence="2 3">WILCCON 0185</strain>
    </source>
</reference>
<dbReference type="Pfam" id="PF13302">
    <property type="entry name" value="Acetyltransf_3"/>
    <property type="match status" value="1"/>
</dbReference>
<dbReference type="PANTHER" id="PTHR39173">
    <property type="entry name" value="ACETYLTRANSFERASE"/>
    <property type="match status" value="1"/>
</dbReference>
<sequence length="174" mass="20321">MLFRLIEPTIEMEKEYLEYIDEWEKSRENIVPYASRRSISNYEELLNFWRDMATSKAYEKGFVPSTLYFLVGEDKKIYGSLHVRHELNDYLLNYGGHIGYGIRPTQRKKGYASKMLSEALLLPIIKELDIKKVLITCDKSNTASAKTIISNGGILENEIMEDGEVTQRYWIEIH</sequence>
<keyword evidence="3" id="KW-1185">Reference proteome</keyword>
<evidence type="ECO:0000313" key="2">
    <source>
        <dbReference type="EMBL" id="MFL0248606.1"/>
    </source>
</evidence>
<proteinExistence type="predicted"/>
<dbReference type="InterPro" id="IPR000182">
    <property type="entry name" value="GNAT_dom"/>
</dbReference>
<protein>
    <submittedName>
        <fullName evidence="2">GNAT family N-acetyltransferase</fullName>
    </submittedName>
</protein>
<dbReference type="EMBL" id="JBJHZZ010000022">
    <property type="protein sequence ID" value="MFL0248606.1"/>
    <property type="molecule type" value="Genomic_DNA"/>
</dbReference>